<feature type="transmembrane region" description="Helical" evidence="1">
    <location>
        <begin position="88"/>
        <end position="105"/>
    </location>
</feature>
<evidence type="ECO:0000256" key="1">
    <source>
        <dbReference type="SAM" id="Phobius"/>
    </source>
</evidence>
<keyword evidence="1" id="KW-0812">Transmembrane</keyword>
<evidence type="ECO:0000313" key="2">
    <source>
        <dbReference type="EMBL" id="MBU3856701.1"/>
    </source>
</evidence>
<protein>
    <submittedName>
        <fullName evidence="2">DUF308 domain-containing protein</fullName>
    </submittedName>
</protein>
<feature type="transmembrane region" description="Helical" evidence="1">
    <location>
        <begin position="7"/>
        <end position="25"/>
    </location>
</feature>
<feature type="transmembrane region" description="Helical" evidence="1">
    <location>
        <begin position="146"/>
        <end position="169"/>
    </location>
</feature>
<evidence type="ECO:0000313" key="3">
    <source>
        <dbReference type="Proteomes" id="UP000784286"/>
    </source>
</evidence>
<feature type="transmembrane region" description="Helical" evidence="1">
    <location>
        <begin position="31"/>
        <end position="53"/>
    </location>
</feature>
<dbReference type="InterPro" id="IPR052712">
    <property type="entry name" value="Acid_resist_chaperone_HdeD"/>
</dbReference>
<dbReference type="Proteomes" id="UP000784286">
    <property type="component" value="Unassembled WGS sequence"/>
</dbReference>
<dbReference type="EMBL" id="JAHLFJ010000081">
    <property type="protein sequence ID" value="MBU3856701.1"/>
    <property type="molecule type" value="Genomic_DNA"/>
</dbReference>
<sequence>MNSLNYGIISSLCALVIGVLLVAWPDVAVTYLVITIGALFLIPGLFGIFSYFYVRRKMRQENVRVIFPVVALGSAFLGLWLILTPAFFVTILMYVLGVLLLLGGLNQLSGLLVARRYFAVPLVMYFMPVLIVASGLVVLFNPFEAAMVPFIMLGISFIVYSLTDVVRLIRFHKKEAKIQDVTPIEEIKED</sequence>
<dbReference type="InterPro" id="IPR005325">
    <property type="entry name" value="DUF308_memb"/>
</dbReference>
<proteinExistence type="predicted"/>
<dbReference type="AlphaFoldDB" id="A0A948TNV6"/>
<dbReference type="GO" id="GO:0005886">
    <property type="term" value="C:plasma membrane"/>
    <property type="evidence" value="ECO:0007669"/>
    <property type="project" value="TreeGrafter"/>
</dbReference>
<accession>A0A948TNV6</accession>
<comment type="caution">
    <text evidence="2">The sequence shown here is derived from an EMBL/GenBank/DDBJ whole genome shotgun (WGS) entry which is preliminary data.</text>
</comment>
<feature type="transmembrane region" description="Helical" evidence="1">
    <location>
        <begin position="117"/>
        <end position="140"/>
    </location>
</feature>
<name>A0A948TNV6_9BACT</name>
<keyword evidence="1" id="KW-1133">Transmembrane helix</keyword>
<dbReference type="PANTHER" id="PTHR34989">
    <property type="entry name" value="PROTEIN HDED"/>
    <property type="match status" value="1"/>
</dbReference>
<dbReference type="Pfam" id="PF03729">
    <property type="entry name" value="DUF308"/>
    <property type="match status" value="2"/>
</dbReference>
<gene>
    <name evidence="2" type="ORF">H9928_09155</name>
</gene>
<reference evidence="2" key="2">
    <citation type="submission" date="2021-04" db="EMBL/GenBank/DDBJ databases">
        <authorList>
            <person name="Gilroy R."/>
        </authorList>
    </citation>
    <scope>NUCLEOTIDE SEQUENCE</scope>
    <source>
        <strain evidence="2">8470</strain>
    </source>
</reference>
<dbReference type="PANTHER" id="PTHR34989:SF1">
    <property type="entry name" value="PROTEIN HDED"/>
    <property type="match status" value="1"/>
</dbReference>
<organism evidence="2 3">
    <name type="scientific">Candidatus Phocaeicola excrementipullorum</name>
    <dbReference type="NCBI Taxonomy" id="2838731"/>
    <lineage>
        <taxon>Bacteria</taxon>
        <taxon>Pseudomonadati</taxon>
        <taxon>Bacteroidota</taxon>
        <taxon>Bacteroidia</taxon>
        <taxon>Bacteroidales</taxon>
        <taxon>Bacteroidaceae</taxon>
        <taxon>Phocaeicola</taxon>
    </lineage>
</organism>
<feature type="transmembrane region" description="Helical" evidence="1">
    <location>
        <begin position="65"/>
        <end position="82"/>
    </location>
</feature>
<reference evidence="2" key="1">
    <citation type="journal article" date="2021" name="PeerJ">
        <title>Extensive microbial diversity within the chicken gut microbiome revealed by metagenomics and culture.</title>
        <authorList>
            <person name="Gilroy R."/>
            <person name="Ravi A."/>
            <person name="Getino M."/>
            <person name="Pursley I."/>
            <person name="Horton D.L."/>
            <person name="Alikhan N.F."/>
            <person name="Baker D."/>
            <person name="Gharbi K."/>
            <person name="Hall N."/>
            <person name="Watson M."/>
            <person name="Adriaenssens E.M."/>
            <person name="Foster-Nyarko E."/>
            <person name="Jarju S."/>
            <person name="Secka A."/>
            <person name="Antonio M."/>
            <person name="Oren A."/>
            <person name="Chaudhuri R.R."/>
            <person name="La Ragione R."/>
            <person name="Hildebrand F."/>
            <person name="Pallen M.J."/>
        </authorList>
    </citation>
    <scope>NUCLEOTIDE SEQUENCE</scope>
    <source>
        <strain evidence="2">8470</strain>
    </source>
</reference>
<keyword evidence="1" id="KW-0472">Membrane</keyword>